<sequence length="229" mass="25254">MKKIALISLAIMASLFPLCSMAQQGVKVDVHTGANLSGFAGGKSYAAQDRKMKMGASVGVGVSYETSKKFVYSSGIDFLMTAGSYTAMSDYLYNGGLTAAFPSVNSREVSIQIPVKFGYDFTLGEKLHFIPSVGAYGRFSMVSIKENVTENTGENSGNSFKWNSFNNYQHNTNRLDGYKRWDVGGLIEGKFVYANRYAVTLGYSRGFLDKSPQFKFKNYSYHLTLGYTL</sequence>
<gene>
    <name evidence="2" type="ORF">DXC61_12825</name>
</gene>
<reference evidence="2 3" key="1">
    <citation type="submission" date="2018-08" db="EMBL/GenBank/DDBJ databases">
        <title>A genome reference for cultivated species of the human gut microbiota.</title>
        <authorList>
            <person name="Zou Y."/>
            <person name="Xue W."/>
            <person name="Luo G."/>
        </authorList>
    </citation>
    <scope>NUCLEOTIDE SEQUENCE [LARGE SCALE GENOMIC DNA]</scope>
    <source>
        <strain evidence="2 3">TF06-40</strain>
    </source>
</reference>
<accession>A0AA92SWT5</accession>
<dbReference type="RefSeq" id="WP_117695465.1">
    <property type="nucleotide sequence ID" value="NZ_QSSA01000032.1"/>
</dbReference>
<evidence type="ECO:0000313" key="3">
    <source>
        <dbReference type="Proteomes" id="UP000261187"/>
    </source>
</evidence>
<name>A0AA92SWT5_9BACT</name>
<comment type="caution">
    <text evidence="2">The sequence shown here is derived from an EMBL/GenBank/DDBJ whole genome shotgun (WGS) entry which is preliminary data.</text>
</comment>
<feature type="signal peptide" evidence="1">
    <location>
        <begin position="1"/>
        <end position="22"/>
    </location>
</feature>
<keyword evidence="1" id="KW-0732">Signal</keyword>
<evidence type="ECO:0000313" key="2">
    <source>
        <dbReference type="EMBL" id="RGL56300.1"/>
    </source>
</evidence>
<proteinExistence type="predicted"/>
<organism evidence="2 3">
    <name type="scientific">Segatella copri</name>
    <dbReference type="NCBI Taxonomy" id="165179"/>
    <lineage>
        <taxon>Bacteria</taxon>
        <taxon>Pseudomonadati</taxon>
        <taxon>Bacteroidota</taxon>
        <taxon>Bacteroidia</taxon>
        <taxon>Bacteroidales</taxon>
        <taxon>Prevotellaceae</taxon>
        <taxon>Segatella</taxon>
    </lineage>
</organism>
<dbReference type="AlphaFoldDB" id="A0AA92SWT5"/>
<protein>
    <recommendedName>
        <fullName evidence="4">Outer membrane protein beta-barrel domain-containing protein</fullName>
    </recommendedName>
</protein>
<dbReference type="Proteomes" id="UP000261187">
    <property type="component" value="Unassembled WGS sequence"/>
</dbReference>
<feature type="chain" id="PRO_5041673577" description="Outer membrane protein beta-barrel domain-containing protein" evidence="1">
    <location>
        <begin position="23"/>
        <end position="229"/>
    </location>
</feature>
<evidence type="ECO:0008006" key="4">
    <source>
        <dbReference type="Google" id="ProtNLM"/>
    </source>
</evidence>
<evidence type="ECO:0000256" key="1">
    <source>
        <dbReference type="SAM" id="SignalP"/>
    </source>
</evidence>
<dbReference type="EMBL" id="QSSA01000032">
    <property type="protein sequence ID" value="RGL56300.1"/>
    <property type="molecule type" value="Genomic_DNA"/>
</dbReference>